<dbReference type="InterPro" id="IPR004372">
    <property type="entry name" value="Ac/propionate_kinase"/>
</dbReference>
<comment type="catalytic activity">
    <reaction evidence="6">
        <text>acetate + ATP = acetyl phosphate + ADP</text>
        <dbReference type="Rhea" id="RHEA:11352"/>
        <dbReference type="ChEBI" id="CHEBI:22191"/>
        <dbReference type="ChEBI" id="CHEBI:30089"/>
        <dbReference type="ChEBI" id="CHEBI:30616"/>
        <dbReference type="ChEBI" id="CHEBI:456216"/>
        <dbReference type="EC" id="2.7.2.1"/>
    </reaction>
</comment>
<dbReference type="AlphaFoldDB" id="A0A1H9ANU8"/>
<feature type="binding site" evidence="6">
    <location>
        <begin position="273"/>
        <end position="275"/>
    </location>
    <ligand>
        <name>ATP</name>
        <dbReference type="ChEBI" id="CHEBI:30616"/>
    </ligand>
</feature>
<proteinExistence type="inferred from homology"/>
<dbReference type="PANTHER" id="PTHR21060:SF15">
    <property type="entry name" value="ACETATE KINASE-RELATED"/>
    <property type="match status" value="1"/>
</dbReference>
<gene>
    <name evidence="6" type="primary">ackA</name>
    <name evidence="8" type="ORF">SAMN05444359_102169</name>
</gene>
<feature type="site" description="Transition state stabilizer" evidence="6">
    <location>
        <position position="231"/>
    </location>
</feature>
<dbReference type="PROSITE" id="PS01076">
    <property type="entry name" value="ACETATE_KINASE_2"/>
    <property type="match status" value="1"/>
</dbReference>
<dbReference type="Proteomes" id="UP000199021">
    <property type="component" value="Unassembled WGS sequence"/>
</dbReference>
<evidence type="ECO:0000313" key="8">
    <source>
        <dbReference type="EMBL" id="SEP78339.1"/>
    </source>
</evidence>
<dbReference type="GO" id="GO:0006083">
    <property type="term" value="P:acetate metabolic process"/>
    <property type="evidence" value="ECO:0007669"/>
    <property type="project" value="TreeGrafter"/>
</dbReference>
<dbReference type="PANTHER" id="PTHR21060">
    <property type="entry name" value="ACETATE KINASE"/>
    <property type="match status" value="1"/>
</dbReference>
<dbReference type="STRING" id="478744.SAMN05444359_102169"/>
<sequence>MNILVLNAGSSSVKAAVINPATGARGLEMSADRLLDAPRIEFSDGTVIEPESKGPERTIAVCLEALKDKLSGTDIDGVGHRVVHGGEDFDRATRIDEEVEARIESLSKLAPLHNPVNLRGIRAARALFPDVDHFAIFDTAFHQSLPRRAKTYALPKELMAEHGIRRYGFHGTSHQYVAAKAASFLGAEPRDLRIISCHLGNGCSVAAIEFGRSVETSMGMTPLEGLVMGTRSGDIDPGIIDYLHEQAGLSTSEIDELLNRKSGLAGLSGVGNDMRTILDKSMAGDADCQLAVQVFTHRLRKYIGGYAAIMGGVDAIVFTGGIGENSPVIRHRASQRLHYLGAVINEDKNSTAELSETVPVVDFSMQHSRVKLLAVRTDEQLAIARQCGKLIDKADAVNTMPSIPIAVSARHIHLRQETLDVLFGKGHELSVKKWLSQPGQFAAEETVTVVGPRNSIERVRVLGPVRSKDQLEISRTDEFFLGIDAPVRESGKVEDTPGCKLIGPAGEYDLEDGVICAWRHIHMTPEDAATFGVQDRDVVEVAVSNNERALTFGNVLIRVSPKYKLEMHIDTDEGNAAEIRRGDQGVLTMTGQEGTLRKRKVSLSS</sequence>
<dbReference type="InterPro" id="IPR008300">
    <property type="entry name" value="PTAC"/>
</dbReference>
<comment type="function">
    <text evidence="6">Catalyzes the formation of acetyl phosphate from acetate and ATP. Can also catalyze the reverse reaction.</text>
</comment>
<comment type="similarity">
    <text evidence="1 6 7">Belongs to the acetokinase family.</text>
</comment>
<comment type="pathway">
    <text evidence="6">Metabolic intermediate biosynthesis; acetyl-CoA biosynthesis; acetyl-CoA from acetate: step 1/2.</text>
</comment>
<organism evidence="8 9">
    <name type="scientific">Neolewinella agarilytica</name>
    <dbReference type="NCBI Taxonomy" id="478744"/>
    <lineage>
        <taxon>Bacteria</taxon>
        <taxon>Pseudomonadati</taxon>
        <taxon>Bacteroidota</taxon>
        <taxon>Saprospiria</taxon>
        <taxon>Saprospirales</taxon>
        <taxon>Lewinellaceae</taxon>
        <taxon>Neolewinella</taxon>
    </lineage>
</organism>
<dbReference type="UniPathway" id="UPA00340">
    <property type="reaction ID" value="UER00458"/>
</dbReference>
<dbReference type="SUPFAM" id="SSF53067">
    <property type="entry name" value="Actin-like ATPase domain"/>
    <property type="match status" value="2"/>
</dbReference>
<feature type="active site" description="Proton donor/acceptor" evidence="6">
    <location>
        <position position="138"/>
    </location>
</feature>
<keyword evidence="4 6" id="KW-0418">Kinase</keyword>
<dbReference type="GO" id="GO:0000287">
    <property type="term" value="F:magnesium ion binding"/>
    <property type="evidence" value="ECO:0007669"/>
    <property type="project" value="UniProtKB-UniRule"/>
</dbReference>
<dbReference type="GO" id="GO:0008776">
    <property type="term" value="F:acetate kinase activity"/>
    <property type="evidence" value="ECO:0007669"/>
    <property type="project" value="UniProtKB-UniRule"/>
</dbReference>
<keyword evidence="6" id="KW-0963">Cytoplasm</keyword>
<dbReference type="GO" id="GO:0006085">
    <property type="term" value="P:acetyl-CoA biosynthetic process"/>
    <property type="evidence" value="ECO:0007669"/>
    <property type="project" value="UniProtKB-UniRule"/>
</dbReference>
<dbReference type="GO" id="GO:0016747">
    <property type="term" value="F:acyltransferase activity, transferring groups other than amino-acyl groups"/>
    <property type="evidence" value="ECO:0007669"/>
    <property type="project" value="InterPro"/>
</dbReference>
<evidence type="ECO:0000256" key="7">
    <source>
        <dbReference type="RuleBase" id="RU003835"/>
    </source>
</evidence>
<dbReference type="GO" id="GO:0005737">
    <property type="term" value="C:cytoplasm"/>
    <property type="evidence" value="ECO:0007669"/>
    <property type="project" value="UniProtKB-SubCell"/>
</dbReference>
<evidence type="ECO:0000256" key="4">
    <source>
        <dbReference type="ARBA" id="ARBA00022777"/>
    </source>
</evidence>
<dbReference type="OrthoDB" id="9802453at2"/>
<dbReference type="InterPro" id="IPR000890">
    <property type="entry name" value="Aliphatic_acid_kin_short-chain"/>
</dbReference>
<dbReference type="InParanoid" id="A0A1H9ANU8"/>
<reference evidence="9" key="1">
    <citation type="submission" date="2016-10" db="EMBL/GenBank/DDBJ databases">
        <authorList>
            <person name="Varghese N."/>
            <person name="Submissions S."/>
        </authorList>
    </citation>
    <scope>NUCLEOTIDE SEQUENCE [LARGE SCALE GENOMIC DNA]</scope>
    <source>
        <strain evidence="9">DSM 24740</strain>
    </source>
</reference>
<evidence type="ECO:0000256" key="1">
    <source>
        <dbReference type="ARBA" id="ARBA00008748"/>
    </source>
</evidence>
<dbReference type="InterPro" id="IPR023865">
    <property type="entry name" value="Aliphatic_acid_kinase_CS"/>
</dbReference>
<dbReference type="NCBIfam" id="NF011652">
    <property type="entry name" value="PRK15070.1"/>
    <property type="match status" value="1"/>
</dbReference>
<dbReference type="PRINTS" id="PR00471">
    <property type="entry name" value="ACETATEKNASE"/>
</dbReference>
<evidence type="ECO:0000256" key="5">
    <source>
        <dbReference type="ARBA" id="ARBA00022840"/>
    </source>
</evidence>
<feature type="binding site" evidence="6">
    <location>
        <position position="81"/>
    </location>
    <ligand>
        <name>substrate</name>
    </ligand>
</feature>
<evidence type="ECO:0000256" key="6">
    <source>
        <dbReference type="HAMAP-Rule" id="MF_00020"/>
    </source>
</evidence>
<accession>A0A1H9ANU8</accession>
<comment type="subcellular location">
    <subcellularLocation>
        <location evidence="6">Cytoplasm</location>
    </subcellularLocation>
</comment>
<dbReference type="Pfam" id="PF00871">
    <property type="entry name" value="Acetate_kinase"/>
    <property type="match status" value="1"/>
</dbReference>
<dbReference type="EMBL" id="FOFB01000002">
    <property type="protein sequence ID" value="SEP78339.1"/>
    <property type="molecule type" value="Genomic_DNA"/>
</dbReference>
<keyword evidence="6" id="KW-0460">Magnesium</keyword>
<feature type="binding site" evidence="6">
    <location>
        <position position="7"/>
    </location>
    <ligand>
        <name>Mg(2+)</name>
        <dbReference type="ChEBI" id="CHEBI:18420"/>
    </ligand>
</feature>
<keyword evidence="6" id="KW-0479">Metal-binding</keyword>
<dbReference type="FunCoup" id="A0A1H9ANU8">
    <property type="interactions" value="384"/>
</dbReference>
<evidence type="ECO:0000256" key="3">
    <source>
        <dbReference type="ARBA" id="ARBA00022741"/>
    </source>
</evidence>
<comment type="cofactor">
    <cofactor evidence="6">
        <name>Mg(2+)</name>
        <dbReference type="ChEBI" id="CHEBI:18420"/>
    </cofactor>
    <cofactor evidence="6">
        <name>Mn(2+)</name>
        <dbReference type="ChEBI" id="CHEBI:29035"/>
    </cofactor>
    <text evidence="6">Mg(2+). Can also accept Mn(2+).</text>
</comment>
<dbReference type="Gene3D" id="3.30.420.40">
    <property type="match status" value="2"/>
</dbReference>
<dbReference type="NCBIfam" id="TIGR00016">
    <property type="entry name" value="ackA"/>
    <property type="match status" value="1"/>
</dbReference>
<name>A0A1H9ANU8_9BACT</name>
<comment type="subunit">
    <text evidence="6">Homodimer.</text>
</comment>
<dbReference type="HAMAP" id="MF_00020">
    <property type="entry name" value="Acetate_kinase"/>
    <property type="match status" value="1"/>
</dbReference>
<feature type="binding site" evidence="6">
    <location>
        <position position="379"/>
    </location>
    <ligand>
        <name>Mg(2+)</name>
        <dbReference type="ChEBI" id="CHEBI:18420"/>
    </ligand>
</feature>
<dbReference type="Pfam" id="PF06130">
    <property type="entry name" value="PTAC"/>
    <property type="match status" value="1"/>
</dbReference>
<feature type="site" description="Transition state stabilizer" evidence="6">
    <location>
        <position position="170"/>
    </location>
</feature>
<dbReference type="InterPro" id="IPR043129">
    <property type="entry name" value="ATPase_NBD"/>
</dbReference>
<dbReference type="CDD" id="cd24010">
    <property type="entry name" value="ASKHA_NBD_AcK_PK"/>
    <property type="match status" value="1"/>
</dbReference>
<evidence type="ECO:0000313" key="9">
    <source>
        <dbReference type="Proteomes" id="UP000199021"/>
    </source>
</evidence>
<protein>
    <recommendedName>
        <fullName evidence="6">Acetate kinase</fullName>
        <ecNumber evidence="6">2.7.2.1</ecNumber>
    </recommendedName>
    <alternativeName>
        <fullName evidence="6">Acetokinase</fullName>
    </alternativeName>
</protein>
<feature type="binding site" evidence="6">
    <location>
        <position position="14"/>
    </location>
    <ligand>
        <name>ATP</name>
        <dbReference type="ChEBI" id="CHEBI:30616"/>
    </ligand>
</feature>
<dbReference type="GO" id="GO:0005524">
    <property type="term" value="F:ATP binding"/>
    <property type="evidence" value="ECO:0007669"/>
    <property type="project" value="UniProtKB-KW"/>
</dbReference>
<evidence type="ECO:0000256" key="2">
    <source>
        <dbReference type="ARBA" id="ARBA00022679"/>
    </source>
</evidence>
<dbReference type="RefSeq" id="WP_090165351.1">
    <property type="nucleotide sequence ID" value="NZ_FOFB01000002.1"/>
</dbReference>
<keyword evidence="3 6" id="KW-0547">Nucleotide-binding</keyword>
<keyword evidence="9" id="KW-1185">Reference proteome</keyword>
<feature type="binding site" evidence="6">
    <location>
        <begin position="198"/>
        <end position="202"/>
    </location>
    <ligand>
        <name>ATP</name>
        <dbReference type="ChEBI" id="CHEBI:30616"/>
    </ligand>
</feature>
<keyword evidence="2 6" id="KW-0808">Transferase</keyword>
<feature type="binding site" evidence="6">
    <location>
        <begin position="321"/>
        <end position="325"/>
    </location>
    <ligand>
        <name>ATP</name>
        <dbReference type="ChEBI" id="CHEBI:30616"/>
    </ligand>
</feature>
<dbReference type="EC" id="2.7.2.1" evidence="6"/>
<keyword evidence="5 6" id="KW-0067">ATP-binding</keyword>
<dbReference type="PROSITE" id="PS01075">
    <property type="entry name" value="ACETATE_KINASE_1"/>
    <property type="match status" value="1"/>
</dbReference>